<keyword evidence="2" id="KW-1185">Reference proteome</keyword>
<reference evidence="1" key="1">
    <citation type="submission" date="2021-05" db="EMBL/GenBank/DDBJ databases">
        <authorList>
            <person name="Pan Q."/>
            <person name="Jouanno E."/>
            <person name="Zahm M."/>
            <person name="Klopp C."/>
            <person name="Cabau C."/>
            <person name="Louis A."/>
            <person name="Berthelot C."/>
            <person name="Parey E."/>
            <person name="Roest Crollius H."/>
            <person name="Montfort J."/>
            <person name="Robinson-Rechavi M."/>
            <person name="Bouchez O."/>
            <person name="Lampietro C."/>
            <person name="Lopez Roques C."/>
            <person name="Donnadieu C."/>
            <person name="Postlethwait J."/>
            <person name="Bobe J."/>
            <person name="Dillon D."/>
            <person name="Chandos A."/>
            <person name="von Hippel F."/>
            <person name="Guiguen Y."/>
        </authorList>
    </citation>
    <scope>NUCLEOTIDE SEQUENCE</scope>
    <source>
        <strain evidence="1">YG-Jan2019</strain>
    </source>
</reference>
<gene>
    <name evidence="1" type="ORF">DPEC_G00270440</name>
</gene>
<accession>A0ACC2FPA7</accession>
<name>A0ACC2FPA7_DALPE</name>
<dbReference type="EMBL" id="CM055751">
    <property type="protein sequence ID" value="KAJ7993244.1"/>
    <property type="molecule type" value="Genomic_DNA"/>
</dbReference>
<protein>
    <submittedName>
        <fullName evidence="1">Uncharacterized protein</fullName>
    </submittedName>
</protein>
<dbReference type="Proteomes" id="UP001157502">
    <property type="component" value="Chromosome 24"/>
</dbReference>
<evidence type="ECO:0000313" key="1">
    <source>
        <dbReference type="EMBL" id="KAJ7993244.1"/>
    </source>
</evidence>
<sequence length="207" mass="22654">MECGTSRPASCGREAGERPPSLSNSHRSAPLAINKQSVTVLFGENVPNKDSQRAPPMAGPSREQQRRRAGHRNGKAAPTCVRHVEEFGPCFGLPRPGGVCETGRHPADFWVAPPASHDGEGKHGIRSRPPWNRSRCGSDWPCGSGRGSGSERPHRARTLWAVEDEDTPAGSFFNTPRLPPKELRLAQALRRRVRGPVKTMSCTSRFH</sequence>
<proteinExistence type="predicted"/>
<comment type="caution">
    <text evidence="1">The sequence shown here is derived from an EMBL/GenBank/DDBJ whole genome shotgun (WGS) entry which is preliminary data.</text>
</comment>
<evidence type="ECO:0000313" key="2">
    <source>
        <dbReference type="Proteomes" id="UP001157502"/>
    </source>
</evidence>
<organism evidence="1 2">
    <name type="scientific">Dallia pectoralis</name>
    <name type="common">Alaska blackfish</name>
    <dbReference type="NCBI Taxonomy" id="75939"/>
    <lineage>
        <taxon>Eukaryota</taxon>
        <taxon>Metazoa</taxon>
        <taxon>Chordata</taxon>
        <taxon>Craniata</taxon>
        <taxon>Vertebrata</taxon>
        <taxon>Euteleostomi</taxon>
        <taxon>Actinopterygii</taxon>
        <taxon>Neopterygii</taxon>
        <taxon>Teleostei</taxon>
        <taxon>Protacanthopterygii</taxon>
        <taxon>Esociformes</taxon>
        <taxon>Umbridae</taxon>
        <taxon>Dallia</taxon>
    </lineage>
</organism>